<sequence length="526" mass="57007">MSQRYAPLNQTSTTNYDEHDDYLESLQNIPSNFDLALNGNTNGNNGANRNYLSPHPAKGADASLLEPDAFRRLSMSTISSIGRGRDRSVSPYPGHPSVPRTWRESLWNFWDQNQGLFLVTFSQLFGALMNVTTRLLELEGEGMDPFQILFARQGLTAIFCTIWMWYGKVPDFPLGAKGLRGLLVVRSLTGFFGIFGMYYSLQYLPVADAVVITFLAPSVASYGCYVFLHEPFPRSAQYASLISLLGVVLIARPTSFFTSDSSSSTGFTTSSNTTAAATSTDPTDPSSFPIPTSSQRLSAVAIAMIGVLGSAGAFTSIRWIGNRAHPLLSVNYFSIFCTVISTLALSLAQPLHLSDTLRFALPAGLRQWSMLIFLGVCGFVMQYLLTKGLAAGGRGNGARATNMIYTNMLFALGLDKVVFGQSPGWWSLAGSGLILGSAIFVAVKKGQAQGQNEGCGAGERGLDVEMLGRGESGRPEEEMAMLRGGVDEEEEEEEEEEETIELDSGHQNARSKGVVESGREADVPPY</sequence>
<dbReference type="OrthoDB" id="306876at2759"/>
<dbReference type="GO" id="GO:0016020">
    <property type="term" value="C:membrane"/>
    <property type="evidence" value="ECO:0007669"/>
    <property type="project" value="UniProtKB-SubCell"/>
</dbReference>
<feature type="transmembrane region" description="Helical" evidence="6">
    <location>
        <begin position="178"/>
        <end position="200"/>
    </location>
</feature>
<feature type="region of interest" description="Disordered" evidence="5">
    <location>
        <begin position="258"/>
        <end position="290"/>
    </location>
</feature>
<feature type="compositionally biased region" description="Acidic residues" evidence="5">
    <location>
        <begin position="487"/>
        <end position="501"/>
    </location>
</feature>
<reference evidence="8" key="1">
    <citation type="submission" date="2021-02" db="EMBL/GenBank/DDBJ databases">
        <title>Genome sequence Cadophora malorum strain M34.</title>
        <authorList>
            <person name="Stefanovic E."/>
            <person name="Vu D."/>
            <person name="Scully C."/>
            <person name="Dijksterhuis J."/>
            <person name="Roader J."/>
            <person name="Houbraken J."/>
        </authorList>
    </citation>
    <scope>NUCLEOTIDE SEQUENCE</scope>
    <source>
        <strain evidence="8">M34</strain>
    </source>
</reference>
<evidence type="ECO:0000259" key="7">
    <source>
        <dbReference type="Pfam" id="PF00892"/>
    </source>
</evidence>
<evidence type="ECO:0000256" key="4">
    <source>
        <dbReference type="ARBA" id="ARBA00023136"/>
    </source>
</evidence>
<evidence type="ECO:0000256" key="1">
    <source>
        <dbReference type="ARBA" id="ARBA00004141"/>
    </source>
</evidence>
<dbReference type="AlphaFoldDB" id="A0A8H7WGR7"/>
<comment type="subcellular location">
    <subcellularLocation>
        <location evidence="1">Membrane</location>
        <topology evidence="1">Multi-pass membrane protein</topology>
    </subcellularLocation>
</comment>
<accession>A0A8H7WGR7</accession>
<dbReference type="SUPFAM" id="SSF103481">
    <property type="entry name" value="Multidrug resistance efflux transporter EmrE"/>
    <property type="match status" value="2"/>
</dbReference>
<feature type="transmembrane region" description="Helical" evidence="6">
    <location>
        <begin position="206"/>
        <end position="228"/>
    </location>
</feature>
<evidence type="ECO:0000256" key="2">
    <source>
        <dbReference type="ARBA" id="ARBA00022692"/>
    </source>
</evidence>
<dbReference type="Pfam" id="PF00892">
    <property type="entry name" value="EamA"/>
    <property type="match status" value="2"/>
</dbReference>
<evidence type="ECO:0000256" key="3">
    <source>
        <dbReference type="ARBA" id="ARBA00022989"/>
    </source>
</evidence>
<dbReference type="InterPro" id="IPR000620">
    <property type="entry name" value="EamA_dom"/>
</dbReference>
<protein>
    <recommendedName>
        <fullName evidence="7">EamA domain-containing protein</fullName>
    </recommendedName>
</protein>
<feature type="domain" description="EamA" evidence="7">
    <location>
        <begin position="115"/>
        <end position="251"/>
    </location>
</feature>
<keyword evidence="2 6" id="KW-0812">Transmembrane</keyword>
<comment type="caution">
    <text evidence="8">The sequence shown here is derived from an EMBL/GenBank/DDBJ whole genome shotgun (WGS) entry which is preliminary data.</text>
</comment>
<keyword evidence="9" id="KW-1185">Reference proteome</keyword>
<feature type="transmembrane region" description="Helical" evidence="6">
    <location>
        <begin position="368"/>
        <end position="390"/>
    </location>
</feature>
<dbReference type="EMBL" id="JAFJYH010000020">
    <property type="protein sequence ID" value="KAG4424482.1"/>
    <property type="molecule type" value="Genomic_DNA"/>
</dbReference>
<feature type="transmembrane region" description="Helical" evidence="6">
    <location>
        <begin position="329"/>
        <end position="348"/>
    </location>
</feature>
<feature type="transmembrane region" description="Helical" evidence="6">
    <location>
        <begin position="148"/>
        <end position="166"/>
    </location>
</feature>
<keyword evidence="4 6" id="KW-0472">Membrane</keyword>
<dbReference type="InterPro" id="IPR037185">
    <property type="entry name" value="EmrE-like"/>
</dbReference>
<evidence type="ECO:0000256" key="5">
    <source>
        <dbReference type="SAM" id="MobiDB-lite"/>
    </source>
</evidence>
<feature type="transmembrane region" description="Helical" evidence="6">
    <location>
        <begin position="235"/>
        <end position="254"/>
    </location>
</feature>
<gene>
    <name evidence="8" type="ORF">IFR04_002360</name>
</gene>
<feature type="transmembrane region" description="Helical" evidence="6">
    <location>
        <begin position="402"/>
        <end position="419"/>
    </location>
</feature>
<feature type="transmembrane region" description="Helical" evidence="6">
    <location>
        <begin position="115"/>
        <end position="136"/>
    </location>
</feature>
<feature type="transmembrane region" description="Helical" evidence="6">
    <location>
        <begin position="297"/>
        <end position="317"/>
    </location>
</feature>
<evidence type="ECO:0000313" key="8">
    <source>
        <dbReference type="EMBL" id="KAG4424482.1"/>
    </source>
</evidence>
<dbReference type="PANTHER" id="PTHR22911:SF6">
    <property type="entry name" value="SOLUTE CARRIER FAMILY 35 MEMBER G1"/>
    <property type="match status" value="1"/>
</dbReference>
<evidence type="ECO:0000256" key="6">
    <source>
        <dbReference type="SAM" id="Phobius"/>
    </source>
</evidence>
<feature type="compositionally biased region" description="Basic and acidic residues" evidence="5">
    <location>
        <begin position="468"/>
        <end position="477"/>
    </location>
</feature>
<name>A0A8H7WGR7_9HELO</name>
<keyword evidence="3 6" id="KW-1133">Transmembrane helix</keyword>
<dbReference type="Proteomes" id="UP000664132">
    <property type="component" value="Unassembled WGS sequence"/>
</dbReference>
<dbReference type="PANTHER" id="PTHR22911">
    <property type="entry name" value="ACYL-MALONYL CONDENSING ENZYME-RELATED"/>
    <property type="match status" value="1"/>
</dbReference>
<feature type="compositionally biased region" description="Basic and acidic residues" evidence="5">
    <location>
        <begin position="517"/>
        <end position="526"/>
    </location>
</feature>
<evidence type="ECO:0000313" key="9">
    <source>
        <dbReference type="Proteomes" id="UP000664132"/>
    </source>
</evidence>
<proteinExistence type="predicted"/>
<feature type="transmembrane region" description="Helical" evidence="6">
    <location>
        <begin position="425"/>
        <end position="443"/>
    </location>
</feature>
<feature type="region of interest" description="Disordered" evidence="5">
    <location>
        <begin position="468"/>
        <end position="526"/>
    </location>
</feature>
<feature type="domain" description="EamA" evidence="7">
    <location>
        <begin position="298"/>
        <end position="441"/>
    </location>
</feature>
<organism evidence="8 9">
    <name type="scientific">Cadophora malorum</name>
    <dbReference type="NCBI Taxonomy" id="108018"/>
    <lineage>
        <taxon>Eukaryota</taxon>
        <taxon>Fungi</taxon>
        <taxon>Dikarya</taxon>
        <taxon>Ascomycota</taxon>
        <taxon>Pezizomycotina</taxon>
        <taxon>Leotiomycetes</taxon>
        <taxon>Helotiales</taxon>
        <taxon>Ploettnerulaceae</taxon>
        <taxon>Cadophora</taxon>
    </lineage>
</organism>